<evidence type="ECO:0000313" key="2">
    <source>
        <dbReference type="EMBL" id="MBB1161751.1"/>
    </source>
</evidence>
<dbReference type="AlphaFoldDB" id="A0A839HRQ4"/>
<dbReference type="PROSITE" id="PS51819">
    <property type="entry name" value="VOC"/>
    <property type="match status" value="1"/>
</dbReference>
<dbReference type="EMBL" id="JACIVI010000001">
    <property type="protein sequence ID" value="MBB1161751.1"/>
    <property type="molecule type" value="Genomic_DNA"/>
</dbReference>
<accession>A0A839HRQ4</accession>
<keyword evidence="3" id="KW-1185">Reference proteome</keyword>
<comment type="caution">
    <text evidence="2">The sequence shown here is derived from an EMBL/GenBank/DDBJ whole genome shotgun (WGS) entry which is preliminary data.</text>
</comment>
<protein>
    <submittedName>
        <fullName evidence="2">Glyoxalase/bleomycin resistance/dioxygenase family protein</fullName>
    </submittedName>
</protein>
<dbReference type="GO" id="GO:0051213">
    <property type="term" value="F:dioxygenase activity"/>
    <property type="evidence" value="ECO:0007669"/>
    <property type="project" value="UniProtKB-KW"/>
</dbReference>
<organism evidence="2 3">
    <name type="scientific">Aquariibacter albus</name>
    <dbReference type="NCBI Taxonomy" id="2759899"/>
    <lineage>
        <taxon>Bacteria</taxon>
        <taxon>Pseudomonadati</taxon>
        <taxon>Pseudomonadota</taxon>
        <taxon>Betaproteobacteria</taxon>
        <taxon>Burkholderiales</taxon>
        <taxon>Sphaerotilaceae</taxon>
        <taxon>Aquariibacter</taxon>
    </lineage>
</organism>
<dbReference type="NCBIfam" id="NF041414">
    <property type="entry name" value="ArsI_CadI_VOC"/>
    <property type="match status" value="1"/>
</dbReference>
<gene>
    <name evidence="2" type="ORF">H4F90_07150</name>
</gene>
<keyword evidence="2" id="KW-0560">Oxidoreductase</keyword>
<reference evidence="2 3" key="1">
    <citation type="submission" date="2020-08" db="EMBL/GenBank/DDBJ databases">
        <title>Aquariorum lacteus gen. nov., sp. nov., a new member of the family Comamonadaceae, isolated from freshwater aquarium.</title>
        <authorList>
            <person name="Chun S.-J."/>
        </authorList>
    </citation>
    <scope>NUCLEOTIDE SEQUENCE [LARGE SCALE GENOMIC DNA]</scope>
    <source>
        <strain evidence="2 3">SJAQ100</strain>
    </source>
</reference>
<dbReference type="Proteomes" id="UP000586093">
    <property type="component" value="Unassembled WGS sequence"/>
</dbReference>
<dbReference type="InterPro" id="IPR004360">
    <property type="entry name" value="Glyas_Fos-R_dOase_dom"/>
</dbReference>
<dbReference type="InterPro" id="IPR049789">
    <property type="entry name" value="ArsI/CadI-like"/>
</dbReference>
<dbReference type="Gene3D" id="3.10.180.10">
    <property type="entry name" value="2,3-Dihydroxybiphenyl 1,2-Dioxygenase, domain 1"/>
    <property type="match status" value="1"/>
</dbReference>
<dbReference type="InterPro" id="IPR052393">
    <property type="entry name" value="Cadmium-induced_rsp"/>
</dbReference>
<feature type="domain" description="VOC" evidence="1">
    <location>
        <begin position="2"/>
        <end position="117"/>
    </location>
</feature>
<dbReference type="PANTHER" id="PTHR41294:SF1">
    <property type="entry name" value="CADMIUM-INDUCED PROTEIN CADI"/>
    <property type="match status" value="1"/>
</dbReference>
<evidence type="ECO:0000259" key="1">
    <source>
        <dbReference type="PROSITE" id="PS51819"/>
    </source>
</evidence>
<proteinExistence type="predicted"/>
<dbReference type="CDD" id="cd07254">
    <property type="entry name" value="VOC_like"/>
    <property type="match status" value="1"/>
</dbReference>
<dbReference type="InterPro" id="IPR029068">
    <property type="entry name" value="Glyas_Bleomycin-R_OHBP_Dase"/>
</dbReference>
<sequence>MKRFHVHLHVEDLDRNIAFYSAMFGAEPTRREADYAKWMLEDPRLNFAISTRGSAAPGLDHLGLQVDDPSELAELKARAEAADLSLVDEGETTCCYARSDKHWIPDPQGIAWEHFHSLASIPVFREAPAEAAAAAEGDSACCAPAHPSPVASACCAPAPAVPAVGCGAPSTSATAPTPLTEPAGACCAPSPPATVRLGARIPVRGR</sequence>
<dbReference type="PANTHER" id="PTHR41294">
    <property type="entry name" value="CADMIUM-INDUCED PROTEIN CADI"/>
    <property type="match status" value="1"/>
</dbReference>
<keyword evidence="2" id="KW-0223">Dioxygenase</keyword>
<dbReference type="SUPFAM" id="SSF54593">
    <property type="entry name" value="Glyoxalase/Bleomycin resistance protein/Dihydroxybiphenyl dioxygenase"/>
    <property type="match status" value="1"/>
</dbReference>
<dbReference type="Pfam" id="PF00903">
    <property type="entry name" value="Glyoxalase"/>
    <property type="match status" value="1"/>
</dbReference>
<dbReference type="InterPro" id="IPR037523">
    <property type="entry name" value="VOC_core"/>
</dbReference>
<name>A0A839HRQ4_9BURK</name>
<evidence type="ECO:0000313" key="3">
    <source>
        <dbReference type="Proteomes" id="UP000586093"/>
    </source>
</evidence>
<dbReference type="GO" id="GO:0046686">
    <property type="term" value="P:response to cadmium ion"/>
    <property type="evidence" value="ECO:0007669"/>
    <property type="project" value="TreeGrafter"/>
</dbReference>